<dbReference type="InterPro" id="IPR027417">
    <property type="entry name" value="P-loop_NTPase"/>
</dbReference>
<sequence length="291" mass="32792">MIDIKKVGQDQAQLLKQAADKDQLSHAYLLAGNDEELAVNTAYWLICYLNCTGVQKPDGTCANCRRILEGNHPDIRLVDVPDKRQTISIDQVRELKQELMKRPAEGTYRFFIINHAQALTLPAANGLLNLLEEPIAPVITFLVANNVNQILPTVKSRTQIINFSQVQVSDRTSFLLENGLSQEEIDLLGETAAFDRQLKSFYQELQGQDSLSLITAHQLAASIKKQKQASGVLEKYVWIMLKRWANEDLDQAALRPVAASLLTDLMKIDQMRQSNVNFLSSLDYLALQRQK</sequence>
<protein>
    <submittedName>
        <fullName evidence="1">DNA polymerase III subunit delta</fullName>
    </submittedName>
</protein>
<dbReference type="InterPro" id="IPR050238">
    <property type="entry name" value="DNA_Rep/Repair_Clamp_Loader"/>
</dbReference>
<dbReference type="GO" id="GO:0006261">
    <property type="term" value="P:DNA-templated DNA replication"/>
    <property type="evidence" value="ECO:0007669"/>
    <property type="project" value="TreeGrafter"/>
</dbReference>
<dbReference type="EMBL" id="VUMX01000009">
    <property type="protein sequence ID" value="MST86932.1"/>
    <property type="molecule type" value="Genomic_DNA"/>
</dbReference>
<dbReference type="Pfam" id="PF13177">
    <property type="entry name" value="DNA_pol3_delta2"/>
    <property type="match status" value="1"/>
</dbReference>
<dbReference type="OrthoDB" id="9810148at2"/>
<dbReference type="SUPFAM" id="SSF52540">
    <property type="entry name" value="P-loop containing nucleoside triphosphate hydrolases"/>
    <property type="match status" value="1"/>
</dbReference>
<dbReference type="AlphaFoldDB" id="A0A6A8MDS3"/>
<comment type="caution">
    <text evidence="1">The sequence shown here is derived from an EMBL/GenBank/DDBJ whole genome shotgun (WGS) entry which is preliminary data.</text>
</comment>
<proteinExistence type="predicted"/>
<dbReference type="Gene3D" id="3.40.50.300">
    <property type="entry name" value="P-loop containing nucleotide triphosphate hydrolases"/>
    <property type="match status" value="1"/>
</dbReference>
<reference evidence="1 2" key="1">
    <citation type="submission" date="2019-08" db="EMBL/GenBank/DDBJ databases">
        <title>In-depth cultivation of the pig gut microbiome towards novel bacterial diversity and tailored functional studies.</title>
        <authorList>
            <person name="Wylensek D."/>
            <person name="Hitch T.C.A."/>
            <person name="Clavel T."/>
        </authorList>
    </citation>
    <scope>NUCLEOTIDE SEQUENCE [LARGE SCALE GENOMIC DNA]</scope>
    <source>
        <strain evidence="1 2">Bifido-178-WT-2B</strain>
    </source>
</reference>
<dbReference type="PANTHER" id="PTHR11669:SF8">
    <property type="entry name" value="DNA POLYMERASE III SUBUNIT DELTA"/>
    <property type="match status" value="1"/>
</dbReference>
<keyword evidence="2" id="KW-1185">Reference proteome</keyword>
<accession>A0A6A8MDS3</accession>
<dbReference type="PANTHER" id="PTHR11669">
    <property type="entry name" value="REPLICATION FACTOR C / DNA POLYMERASE III GAMMA-TAU SUBUNIT"/>
    <property type="match status" value="1"/>
</dbReference>
<dbReference type="RefSeq" id="WP_154548190.1">
    <property type="nucleotide sequence ID" value="NZ_VUMX01000009.1"/>
</dbReference>
<organism evidence="1 2">
    <name type="scientific">Lactobacillus porci</name>
    <dbReference type="NCBI Taxonomy" id="2012477"/>
    <lineage>
        <taxon>Bacteria</taxon>
        <taxon>Bacillati</taxon>
        <taxon>Bacillota</taxon>
        <taxon>Bacilli</taxon>
        <taxon>Lactobacillales</taxon>
        <taxon>Lactobacillaceae</taxon>
        <taxon>Lactobacillus</taxon>
    </lineage>
</organism>
<gene>
    <name evidence="1" type="ORF">FYJ62_04600</name>
</gene>
<evidence type="ECO:0000313" key="2">
    <source>
        <dbReference type="Proteomes" id="UP000438120"/>
    </source>
</evidence>
<evidence type="ECO:0000313" key="1">
    <source>
        <dbReference type="EMBL" id="MST86932.1"/>
    </source>
</evidence>
<dbReference type="Proteomes" id="UP000438120">
    <property type="component" value="Unassembled WGS sequence"/>
</dbReference>
<name>A0A6A8MDS3_9LACO</name>